<sequence>MEPRVTQRKRPLDGCMGKITGITSDILKYDHKCFKLSLPAKFPEVCGLDEVFPDPDLLHVLPVAGSLQQSIDQCCLQLESLCRPGLLCAHPTLLFKLHSSMKNRPFFSLIYTYVKKTQQVRKRDRKPCGQVAAGPNPTSMM</sequence>
<gene>
    <name evidence="1" type="primary">LOC134806949</name>
</gene>
<dbReference type="OMA" id="CMGKITG"/>
<dbReference type="RefSeq" id="XP_063649182.1">
    <property type="nucleotide sequence ID" value="XM_063793112.1"/>
</dbReference>
<proteinExistence type="predicted"/>
<name>A0A2I3SFJ8_PANTR</name>
<dbReference type="GeneID" id="134806949"/>
<dbReference type="KEGG" id="ptr:134806949"/>
<keyword evidence="2" id="KW-1185">Reference proteome</keyword>
<evidence type="ECO:0000313" key="2">
    <source>
        <dbReference type="Proteomes" id="UP000002277"/>
    </source>
</evidence>
<dbReference type="Ensembl" id="ENSPTRT00000084336.1">
    <property type="protein sequence ID" value="ENSPTRP00000075269.1"/>
    <property type="gene ID" value="ENSPTRG00000049241.1"/>
</dbReference>
<protein>
    <submittedName>
        <fullName evidence="1">Uncharacterized protein</fullName>
    </submittedName>
</protein>
<dbReference type="EMBL" id="AACZ04029263">
    <property type="status" value="NOT_ANNOTATED_CDS"/>
    <property type="molecule type" value="Genomic_DNA"/>
</dbReference>
<dbReference type="InParanoid" id="A0A2I3SFJ8"/>
<dbReference type="AlphaFoldDB" id="A0A2I3SFJ8"/>
<dbReference type="GeneTree" id="ENSGT00910000147014"/>
<organism evidence="1 2">
    <name type="scientific">Pan troglodytes</name>
    <name type="common">Chimpanzee</name>
    <dbReference type="NCBI Taxonomy" id="9598"/>
    <lineage>
        <taxon>Eukaryota</taxon>
        <taxon>Metazoa</taxon>
        <taxon>Chordata</taxon>
        <taxon>Craniata</taxon>
        <taxon>Vertebrata</taxon>
        <taxon>Euteleostomi</taxon>
        <taxon>Mammalia</taxon>
        <taxon>Eutheria</taxon>
        <taxon>Euarchontoglires</taxon>
        <taxon>Primates</taxon>
        <taxon>Haplorrhini</taxon>
        <taxon>Catarrhini</taxon>
        <taxon>Hominidae</taxon>
        <taxon>Pan</taxon>
    </lineage>
</organism>
<dbReference type="Bgee" id="ENSPTRG00000049241">
    <property type="expression patterns" value="Expressed in adult mammalian kidney and 1 other cell type or tissue"/>
</dbReference>
<dbReference type="Proteomes" id="UP000002277">
    <property type="component" value="Chromosome 14"/>
</dbReference>
<reference evidence="1" key="3">
    <citation type="submission" date="2025-09" db="UniProtKB">
        <authorList>
            <consortium name="Ensembl"/>
        </authorList>
    </citation>
    <scope>IDENTIFICATION</scope>
</reference>
<evidence type="ECO:0000313" key="1">
    <source>
        <dbReference type="Ensembl" id="ENSPTRP00000075269.1"/>
    </source>
</evidence>
<reference evidence="1" key="2">
    <citation type="submission" date="2025-08" db="UniProtKB">
        <authorList>
            <consortium name="Ensembl"/>
        </authorList>
    </citation>
    <scope>IDENTIFICATION</scope>
</reference>
<reference evidence="1 2" key="1">
    <citation type="journal article" date="2005" name="Nature">
        <title>Initial sequence of the chimpanzee genome and comparison with the human genome.</title>
        <authorList>
            <consortium name="Chimpanzee sequencing and analysis consortium"/>
        </authorList>
    </citation>
    <scope>NUCLEOTIDE SEQUENCE [LARGE SCALE GENOMIC DNA]</scope>
</reference>
<accession>A0A2I3SFJ8</accession>